<protein>
    <submittedName>
        <fullName evidence="1">Uncharacterized protein</fullName>
    </submittedName>
</protein>
<gene>
    <name evidence="1" type="ORF">A2647_02060</name>
</gene>
<sequence>MPEHPSTTNKETQRDKVIKARATLDAFDYVALMRIKSPQNLKLERDGTLSINAKMDEGGPIFDRAREALHMDSNEMRVYILFLASAVKEVLLSKTQV</sequence>
<dbReference type="AlphaFoldDB" id="A0A1F6V5S1"/>
<comment type="caution">
    <text evidence="1">The sequence shown here is derived from an EMBL/GenBank/DDBJ whole genome shotgun (WGS) entry which is preliminary data.</text>
</comment>
<proteinExistence type="predicted"/>
<accession>A0A1F6V5S1</accession>
<evidence type="ECO:0000313" key="1">
    <source>
        <dbReference type="EMBL" id="OGI64962.1"/>
    </source>
</evidence>
<name>A0A1F6V5S1_9BACT</name>
<reference evidence="1 2" key="1">
    <citation type="journal article" date="2016" name="Nat. Commun.">
        <title>Thousands of microbial genomes shed light on interconnected biogeochemical processes in an aquifer system.</title>
        <authorList>
            <person name="Anantharaman K."/>
            <person name="Brown C.T."/>
            <person name="Hug L.A."/>
            <person name="Sharon I."/>
            <person name="Castelle C.J."/>
            <person name="Probst A.J."/>
            <person name="Thomas B.C."/>
            <person name="Singh A."/>
            <person name="Wilkins M.J."/>
            <person name="Karaoz U."/>
            <person name="Brodie E.L."/>
            <person name="Williams K.H."/>
            <person name="Hubbard S.S."/>
            <person name="Banfield J.F."/>
        </authorList>
    </citation>
    <scope>NUCLEOTIDE SEQUENCE [LARGE SCALE GENOMIC DNA]</scope>
</reference>
<dbReference type="Proteomes" id="UP000177370">
    <property type="component" value="Unassembled WGS sequence"/>
</dbReference>
<dbReference type="EMBL" id="MFTP01000024">
    <property type="protein sequence ID" value="OGI64962.1"/>
    <property type="molecule type" value="Genomic_DNA"/>
</dbReference>
<evidence type="ECO:0000313" key="2">
    <source>
        <dbReference type="Proteomes" id="UP000177370"/>
    </source>
</evidence>
<organism evidence="1 2">
    <name type="scientific">Candidatus Nomurabacteria bacterium RIFCSPHIGHO2_01_FULL_40_24b</name>
    <dbReference type="NCBI Taxonomy" id="1801739"/>
    <lineage>
        <taxon>Bacteria</taxon>
        <taxon>Candidatus Nomuraibacteriota</taxon>
    </lineage>
</organism>